<comment type="function">
    <text evidence="9">Chemokine, which displays chemotactic activity for T lymphocytes, preferentially Th2 cells, but not monocytes or granulocytes. Therefore plays an important role in a wide range of inflammatory and immunological processes. Acts by binding to CCR4 at T-cell surface. Mediates GM-CSF/CSF2-driven pain and inflammation. In the brain, required to maintain the typical, highly branched morphology of hippocampal microglia under homeostatic conditions. May be important for the appropriate adaptation of microglial morphology and synaptic plasticity to acute lipopolysaccharide (LPS)-induced neuroinflammation. Plays a role in wound healing, mainly by inducing fibroblast migration into the wound.</text>
</comment>
<evidence type="ECO:0000256" key="6">
    <source>
        <dbReference type="ARBA" id="ARBA00022729"/>
    </source>
</evidence>
<evidence type="ECO:0000313" key="13">
    <source>
        <dbReference type="Proteomes" id="UP000007754"/>
    </source>
</evidence>
<keyword evidence="13" id="KW-1185">Reference proteome</keyword>
<keyword evidence="6" id="KW-0732">Signal</keyword>
<keyword evidence="5 10" id="KW-0964">Secreted</keyword>
<evidence type="ECO:0000256" key="3">
    <source>
        <dbReference type="ARBA" id="ARBA00022500"/>
    </source>
</evidence>
<evidence type="ECO:0000256" key="2">
    <source>
        <dbReference type="ARBA" id="ARBA00010868"/>
    </source>
</evidence>
<dbReference type="FunFam" id="2.40.50.40:FF:000012">
    <property type="entry name" value="C-C motif chemokine"/>
    <property type="match status" value="1"/>
</dbReference>
<keyword evidence="7" id="KW-1015">Disulfide bond</keyword>
<organism evidence="12 13">
    <name type="scientific">Taeniopygia guttata</name>
    <name type="common">Zebra finch</name>
    <name type="synonym">Poephila guttata</name>
    <dbReference type="NCBI Taxonomy" id="59729"/>
    <lineage>
        <taxon>Eukaryota</taxon>
        <taxon>Metazoa</taxon>
        <taxon>Chordata</taxon>
        <taxon>Craniata</taxon>
        <taxon>Vertebrata</taxon>
        <taxon>Euteleostomi</taxon>
        <taxon>Archelosauria</taxon>
        <taxon>Archosauria</taxon>
        <taxon>Dinosauria</taxon>
        <taxon>Saurischia</taxon>
        <taxon>Theropoda</taxon>
        <taxon>Coelurosauria</taxon>
        <taxon>Aves</taxon>
        <taxon>Neognathae</taxon>
        <taxon>Neoaves</taxon>
        <taxon>Telluraves</taxon>
        <taxon>Australaves</taxon>
        <taxon>Passeriformes</taxon>
        <taxon>Passeroidea</taxon>
        <taxon>Estrildidae</taxon>
        <taxon>Estrildinae</taxon>
        <taxon>Taeniopygia</taxon>
    </lineage>
</organism>
<dbReference type="AlphaFoldDB" id="A0A674HRK9"/>
<comment type="similarity">
    <text evidence="2 10">Belongs to the intercrine beta (chemokine CC) family.</text>
</comment>
<evidence type="ECO:0000259" key="11">
    <source>
        <dbReference type="SMART" id="SM00199"/>
    </source>
</evidence>
<feature type="domain" description="Chemokine interleukin-8-like" evidence="11">
    <location>
        <begin position="35"/>
        <end position="93"/>
    </location>
</feature>
<dbReference type="OMA" id="AKICANP"/>
<reference evidence="12" key="2">
    <citation type="submission" date="2025-08" db="UniProtKB">
        <authorList>
            <consortium name="Ensembl"/>
        </authorList>
    </citation>
    <scope>IDENTIFICATION</scope>
</reference>
<dbReference type="Gene3D" id="2.40.50.40">
    <property type="match status" value="1"/>
</dbReference>
<evidence type="ECO:0000256" key="4">
    <source>
        <dbReference type="ARBA" id="ARBA00022514"/>
    </source>
</evidence>
<keyword evidence="3 10" id="KW-0145">Chemotaxis</keyword>
<proteinExistence type="inferred from homology"/>
<protein>
    <recommendedName>
        <fullName evidence="10">C-C motif chemokine</fullName>
    </recommendedName>
</protein>
<dbReference type="InterPro" id="IPR001811">
    <property type="entry name" value="Chemokine_IL8-like_dom"/>
</dbReference>
<evidence type="ECO:0000256" key="5">
    <source>
        <dbReference type="ARBA" id="ARBA00022525"/>
    </source>
</evidence>
<dbReference type="InterPro" id="IPR036048">
    <property type="entry name" value="Interleukin_8-like_sf"/>
</dbReference>
<keyword evidence="8" id="KW-0395">Inflammatory response</keyword>
<dbReference type="GO" id="GO:0005615">
    <property type="term" value="C:extracellular space"/>
    <property type="evidence" value="ECO:0007669"/>
    <property type="project" value="UniProtKB-KW"/>
</dbReference>
<dbReference type="PANTHER" id="PTHR12015">
    <property type="entry name" value="SMALL INDUCIBLE CYTOKINE A"/>
    <property type="match status" value="1"/>
</dbReference>
<evidence type="ECO:0000256" key="10">
    <source>
        <dbReference type="RuleBase" id="RU361150"/>
    </source>
</evidence>
<evidence type="ECO:0000256" key="1">
    <source>
        <dbReference type="ARBA" id="ARBA00004613"/>
    </source>
</evidence>
<dbReference type="Pfam" id="PF00048">
    <property type="entry name" value="IL8"/>
    <property type="match status" value="1"/>
</dbReference>
<dbReference type="GO" id="GO:0006955">
    <property type="term" value="P:immune response"/>
    <property type="evidence" value="ECO:0007669"/>
    <property type="project" value="InterPro"/>
</dbReference>
<evidence type="ECO:0000256" key="8">
    <source>
        <dbReference type="ARBA" id="ARBA00023198"/>
    </source>
</evidence>
<reference evidence="12 13" key="1">
    <citation type="journal article" date="2010" name="Nature">
        <title>The genome of a songbird.</title>
        <authorList>
            <person name="Warren W.C."/>
            <person name="Clayton D.F."/>
            <person name="Ellegren H."/>
            <person name="Arnold A.P."/>
            <person name="Hillier L.W."/>
            <person name="Kunstner A."/>
            <person name="Searle S."/>
            <person name="White S."/>
            <person name="Vilella A.J."/>
            <person name="Fairley S."/>
            <person name="Heger A."/>
            <person name="Kong L."/>
            <person name="Ponting C.P."/>
            <person name="Jarvis E.D."/>
            <person name="Mello C.V."/>
            <person name="Minx P."/>
            <person name="Lovell P."/>
            <person name="Velho T.A."/>
            <person name="Ferris M."/>
            <person name="Balakrishnan C.N."/>
            <person name="Sinha S."/>
            <person name="Blatti C."/>
            <person name="London S.E."/>
            <person name="Li Y."/>
            <person name="Lin Y.C."/>
            <person name="George J."/>
            <person name="Sweedler J."/>
            <person name="Southey B."/>
            <person name="Gunaratne P."/>
            <person name="Watson M."/>
            <person name="Nam K."/>
            <person name="Backstrom N."/>
            <person name="Smeds L."/>
            <person name="Nabholz B."/>
            <person name="Itoh Y."/>
            <person name="Whitney O."/>
            <person name="Pfenning A.R."/>
            <person name="Howard J."/>
            <person name="Volker M."/>
            <person name="Skinner B.M."/>
            <person name="Griffin D.K."/>
            <person name="Ye L."/>
            <person name="McLaren W.M."/>
            <person name="Flicek P."/>
            <person name="Quesada V."/>
            <person name="Velasco G."/>
            <person name="Lopez-Otin C."/>
            <person name="Puente X.S."/>
            <person name="Olender T."/>
            <person name="Lancet D."/>
            <person name="Smit A.F."/>
            <person name="Hubley R."/>
            <person name="Konkel M.K."/>
            <person name="Walker J.A."/>
            <person name="Batzer M.A."/>
            <person name="Gu W."/>
            <person name="Pollock D.D."/>
            <person name="Chen L."/>
            <person name="Cheng Z."/>
            <person name="Eichler E.E."/>
            <person name="Stapley J."/>
            <person name="Slate J."/>
            <person name="Ekblom R."/>
            <person name="Birkhead T."/>
            <person name="Burke T."/>
            <person name="Burt D."/>
            <person name="Scharff C."/>
            <person name="Adam I."/>
            <person name="Richard H."/>
            <person name="Sultan M."/>
            <person name="Soldatov A."/>
            <person name="Lehrach H."/>
            <person name="Edwards S.V."/>
            <person name="Yang S.P."/>
            <person name="Li X."/>
            <person name="Graves T."/>
            <person name="Fulton L."/>
            <person name="Nelson J."/>
            <person name="Chinwalla A."/>
            <person name="Hou S."/>
            <person name="Mardis E.R."/>
            <person name="Wilson R.K."/>
        </authorList>
    </citation>
    <scope>NUCLEOTIDE SEQUENCE [LARGE SCALE GENOMIC DNA]</scope>
</reference>
<dbReference type="SUPFAM" id="SSF54117">
    <property type="entry name" value="Interleukin 8-like chemokines"/>
    <property type="match status" value="1"/>
</dbReference>
<reference evidence="12" key="3">
    <citation type="submission" date="2025-09" db="UniProtKB">
        <authorList>
            <consortium name="Ensembl"/>
        </authorList>
    </citation>
    <scope>IDENTIFICATION</scope>
</reference>
<sequence>MLCSSALSWGKVLKRSCLQSQPDHASLFPAAPYSPAECCFDYVKGVLRLEILVGFYSTSKECFLPAIVFDTKKKAKICANPEEKWVKRAVRVLLKKKGLHAP</sequence>
<dbReference type="PROSITE" id="PS00472">
    <property type="entry name" value="SMALL_CYTOKINES_CC"/>
    <property type="match status" value="1"/>
</dbReference>
<dbReference type="PANTHER" id="PTHR12015:SF111">
    <property type="entry name" value="C-C MOTIF CHEMOKINE 17"/>
    <property type="match status" value="1"/>
</dbReference>
<evidence type="ECO:0000256" key="7">
    <source>
        <dbReference type="ARBA" id="ARBA00023157"/>
    </source>
</evidence>
<evidence type="ECO:0000313" key="12">
    <source>
        <dbReference type="Ensembl" id="ENSTGUP00000037659.1"/>
    </source>
</evidence>
<dbReference type="InterPro" id="IPR000827">
    <property type="entry name" value="Chemokine_CC_CS"/>
</dbReference>
<comment type="subcellular location">
    <subcellularLocation>
        <location evidence="1 10">Secreted</location>
    </subcellularLocation>
</comment>
<evidence type="ECO:0000256" key="9">
    <source>
        <dbReference type="ARBA" id="ARBA00046039"/>
    </source>
</evidence>
<keyword evidence="4 10" id="KW-0202">Cytokine</keyword>
<dbReference type="Ensembl" id="ENSTGUT00000045844.1">
    <property type="protein sequence ID" value="ENSTGUP00000037659.1"/>
    <property type="gene ID" value="ENSTGUG00000019972.1"/>
</dbReference>
<dbReference type="GO" id="GO:0008009">
    <property type="term" value="F:chemokine activity"/>
    <property type="evidence" value="ECO:0007669"/>
    <property type="project" value="InterPro"/>
</dbReference>
<dbReference type="CDD" id="cd00272">
    <property type="entry name" value="Chemokine_CC"/>
    <property type="match status" value="1"/>
</dbReference>
<accession>A0A674HRK9</accession>
<dbReference type="SMART" id="SM00199">
    <property type="entry name" value="SCY"/>
    <property type="match status" value="1"/>
</dbReference>
<dbReference type="InterPro" id="IPR039809">
    <property type="entry name" value="Chemokine_b/g/d"/>
</dbReference>
<dbReference type="InParanoid" id="A0A674HRK9"/>
<dbReference type="Proteomes" id="UP000007754">
    <property type="component" value="Chromosome 11"/>
</dbReference>
<dbReference type="GO" id="GO:0006954">
    <property type="term" value="P:inflammatory response"/>
    <property type="evidence" value="ECO:0007669"/>
    <property type="project" value="UniProtKB-KW"/>
</dbReference>
<dbReference type="GeneTree" id="ENSGT01120000272182"/>
<name>A0A674HRK9_TAEGU</name>